<proteinExistence type="predicted"/>
<feature type="transmembrane region" description="Helical" evidence="10">
    <location>
        <begin position="453"/>
        <end position="473"/>
    </location>
</feature>
<accession>E3MCC9</accession>
<gene>
    <name evidence="12" type="primary">Cre-ser-2</name>
    <name evidence="12" type="ORF">CRE_15441</name>
</gene>
<dbReference type="PANTHER" id="PTHR24248:SF174">
    <property type="entry name" value="TYRAMINE_OCTOPAMINE RECEPTOR"/>
    <property type="match status" value="1"/>
</dbReference>
<evidence type="ECO:0000256" key="8">
    <source>
        <dbReference type="ARBA" id="ARBA00023180"/>
    </source>
</evidence>
<evidence type="ECO:0000313" key="12">
    <source>
        <dbReference type="EMBL" id="EFO98255.1"/>
    </source>
</evidence>
<evidence type="ECO:0000256" key="4">
    <source>
        <dbReference type="ARBA" id="ARBA00022989"/>
    </source>
</evidence>
<feature type="transmembrane region" description="Helical" evidence="10">
    <location>
        <begin position="301"/>
        <end position="326"/>
    </location>
</feature>
<dbReference type="GO" id="GO:0007211">
    <property type="term" value="P:octopamine or tyramine signaling pathway"/>
    <property type="evidence" value="ECO:0007669"/>
    <property type="project" value="EnsemblMetazoa"/>
</dbReference>
<evidence type="ECO:0000259" key="11">
    <source>
        <dbReference type="PROSITE" id="PS50262"/>
    </source>
</evidence>
<feature type="transmembrane region" description="Helical" evidence="10">
    <location>
        <begin position="258"/>
        <end position="281"/>
    </location>
</feature>
<dbReference type="OrthoDB" id="10010417at2759"/>
<evidence type="ECO:0000256" key="10">
    <source>
        <dbReference type="SAM" id="Phobius"/>
    </source>
</evidence>
<feature type="transmembrane region" description="Helical" evidence="10">
    <location>
        <begin position="164"/>
        <end position="190"/>
    </location>
</feature>
<dbReference type="GO" id="GO:0005886">
    <property type="term" value="C:plasma membrane"/>
    <property type="evidence" value="ECO:0007669"/>
    <property type="project" value="UniProtKB-SubCell"/>
</dbReference>
<reference evidence="12" key="1">
    <citation type="submission" date="2007-07" db="EMBL/GenBank/DDBJ databases">
        <title>PCAP assembly of the Caenorhabditis remanei genome.</title>
        <authorList>
            <consortium name="The Caenorhabditis remanei Sequencing Consortium"/>
            <person name="Wilson R.K."/>
        </authorList>
    </citation>
    <scope>NUCLEOTIDE SEQUENCE [LARGE SCALE GENOMIC DNA]</scope>
    <source>
        <strain evidence="12">PB4641</strain>
    </source>
</reference>
<evidence type="ECO:0000256" key="5">
    <source>
        <dbReference type="ARBA" id="ARBA00023040"/>
    </source>
</evidence>
<keyword evidence="2" id="KW-1003">Cell membrane</keyword>
<dbReference type="CDD" id="cd15060">
    <property type="entry name" value="7tmA_tyramine_octopamine_R-like"/>
    <property type="match status" value="1"/>
</dbReference>
<feature type="transmembrane region" description="Helical" evidence="10">
    <location>
        <begin position="56"/>
        <end position="74"/>
    </location>
</feature>
<keyword evidence="7" id="KW-0675">Receptor</keyword>
<keyword evidence="3 10" id="KW-0812">Transmembrane</keyword>
<dbReference type="STRING" id="31234.E3MCC9"/>
<dbReference type="PRINTS" id="PR00237">
    <property type="entry name" value="GPCRRHODOPSN"/>
</dbReference>
<organism evidence="13">
    <name type="scientific">Caenorhabditis remanei</name>
    <name type="common">Caenorhabditis vulgaris</name>
    <dbReference type="NCBI Taxonomy" id="31234"/>
    <lineage>
        <taxon>Eukaryota</taxon>
        <taxon>Metazoa</taxon>
        <taxon>Ecdysozoa</taxon>
        <taxon>Nematoda</taxon>
        <taxon>Chromadorea</taxon>
        <taxon>Rhabditida</taxon>
        <taxon>Rhabditina</taxon>
        <taxon>Rhabditomorpha</taxon>
        <taxon>Rhabditoidea</taxon>
        <taxon>Rhabditidae</taxon>
        <taxon>Peloderinae</taxon>
        <taxon>Caenorhabditis</taxon>
    </lineage>
</organism>
<dbReference type="PROSITE" id="PS50262">
    <property type="entry name" value="G_PROTEIN_RECEP_F1_2"/>
    <property type="match status" value="1"/>
</dbReference>
<dbReference type="InterPro" id="IPR017452">
    <property type="entry name" value="GPCR_Rhodpsn_7TM"/>
</dbReference>
<keyword evidence="8" id="KW-0325">Glycoprotein</keyword>
<feature type="domain" description="G-protein coupled receptors family 1 profile" evidence="11">
    <location>
        <begin position="143"/>
        <end position="521"/>
    </location>
</feature>
<dbReference type="GO" id="GO:0004989">
    <property type="term" value="F:octopamine receptor activity"/>
    <property type="evidence" value="ECO:0007669"/>
    <property type="project" value="InterPro"/>
</dbReference>
<dbReference type="PRINTS" id="PR00664">
    <property type="entry name" value="OCTOPAMINER"/>
</dbReference>
<dbReference type="Pfam" id="PF00001">
    <property type="entry name" value="7tm_1"/>
    <property type="match status" value="2"/>
</dbReference>
<evidence type="ECO:0000313" key="13">
    <source>
        <dbReference type="Proteomes" id="UP000008281"/>
    </source>
</evidence>
<dbReference type="InParanoid" id="E3MCC9"/>
<feature type="transmembrane region" description="Helical" evidence="10">
    <location>
        <begin position="202"/>
        <end position="223"/>
    </location>
</feature>
<evidence type="ECO:0000256" key="6">
    <source>
        <dbReference type="ARBA" id="ARBA00023136"/>
    </source>
</evidence>
<dbReference type="HOGENOM" id="CLU_009579_11_1_1"/>
<dbReference type="Proteomes" id="UP000008281">
    <property type="component" value="Unassembled WGS sequence"/>
</dbReference>
<name>E3MCC9_CAERE</name>
<dbReference type="PANTHER" id="PTHR24248">
    <property type="entry name" value="ADRENERGIC RECEPTOR-RELATED G-PROTEIN COUPLED RECEPTOR"/>
    <property type="match status" value="1"/>
</dbReference>
<protein>
    <submittedName>
        <fullName evidence="12">CRE-SER-2 protein</fullName>
    </submittedName>
</protein>
<keyword evidence="13" id="KW-1185">Reference proteome</keyword>
<keyword evidence="4 10" id="KW-1133">Transmembrane helix</keyword>
<evidence type="ECO:0000256" key="3">
    <source>
        <dbReference type="ARBA" id="ARBA00022692"/>
    </source>
</evidence>
<evidence type="ECO:0000256" key="1">
    <source>
        <dbReference type="ARBA" id="ARBA00004651"/>
    </source>
</evidence>
<sequence length="553" mass="62587">MMKCTPLFFKFFFLEKDHRRKWKKIEKKIENRLVHLSISCIAFHTKNNRNRGLKRVLAPTPLPLILPFISIFYSTCLIQEMVLRAIDSIRDSVINASSAVSTTTVPPLDIPMTSMKPPSIIPTVELVLGTITYLVIIAMTVVGNTLVVVAVFSYRPLKKVQNYFLVSLAASDLAVAIFVMPLHVVTFLAGGKWLLGVTVCQFFTTADILLCTSSILNLCAIAIDRYCGKQRFIAKHDISRYWAIHNPINYAQKRTTKFVCIVIAVVWALSMLISVPPIIGWNNWEENMMEDSCGLSTEKAFVLFSAVGSFFLPLLVMVVVYVKIFISARQRIRTNRGRSALMRIQNAEGDDDYRKMSIKRASVESARTSSRVGEKTPLVVADGQTTVTTLAAQSTDGGSLPKDETTKHMKYHNNGSCKVKVKESKDVEENPTAVLRKREKISVAKEKRAAKTIAVIIFVFSFCWLPFFVAYVIRPFCETCKLHAKVRKGYSHYSNNICNFQVEQAFTWLGYINSSLNPFLYGILNLEFRRAFKKILCPKAVLEQRRRRMSAQP</sequence>
<keyword evidence="5" id="KW-0297">G-protein coupled receptor</keyword>
<evidence type="ECO:0000256" key="2">
    <source>
        <dbReference type="ARBA" id="ARBA00022475"/>
    </source>
</evidence>
<evidence type="ECO:0000256" key="9">
    <source>
        <dbReference type="ARBA" id="ARBA00023224"/>
    </source>
</evidence>
<dbReference type="InterPro" id="IPR000276">
    <property type="entry name" value="GPCR_Rhodpsn"/>
</dbReference>
<dbReference type="AlphaFoldDB" id="E3MCC9"/>
<dbReference type="InterPro" id="IPR002002">
    <property type="entry name" value="Octopmn_rcpt"/>
</dbReference>
<keyword evidence="9" id="KW-0807">Transducer</keyword>
<dbReference type="SMART" id="SM01381">
    <property type="entry name" value="7TM_GPCR_Srsx"/>
    <property type="match status" value="1"/>
</dbReference>
<evidence type="ECO:0000256" key="7">
    <source>
        <dbReference type="ARBA" id="ARBA00023170"/>
    </source>
</evidence>
<dbReference type="EMBL" id="DS268434">
    <property type="protein sequence ID" value="EFO98255.1"/>
    <property type="molecule type" value="Genomic_DNA"/>
</dbReference>
<dbReference type="eggNOG" id="KOG3656">
    <property type="taxonomic scope" value="Eukaryota"/>
</dbReference>
<comment type="subcellular location">
    <subcellularLocation>
        <location evidence="1">Cell membrane</location>
        <topology evidence="1">Multi-pass membrane protein</topology>
    </subcellularLocation>
</comment>
<keyword evidence="6 10" id="KW-0472">Membrane</keyword>
<dbReference type="SUPFAM" id="SSF81321">
    <property type="entry name" value="Family A G protein-coupled receptor-like"/>
    <property type="match status" value="1"/>
</dbReference>
<feature type="transmembrane region" description="Helical" evidence="10">
    <location>
        <begin position="131"/>
        <end position="152"/>
    </location>
</feature>
<dbReference type="FunCoup" id="E3MCC9">
    <property type="interactions" value="164"/>
</dbReference>
<dbReference type="GO" id="GO:0008226">
    <property type="term" value="F:tyramine receptor activity"/>
    <property type="evidence" value="ECO:0007669"/>
    <property type="project" value="EnsemblMetazoa"/>
</dbReference>
<dbReference type="Gene3D" id="1.20.1070.10">
    <property type="entry name" value="Rhodopsin 7-helix transmembrane proteins"/>
    <property type="match status" value="1"/>
</dbReference>